<proteinExistence type="predicted"/>
<dbReference type="InterPro" id="IPR029063">
    <property type="entry name" value="SAM-dependent_MTases_sf"/>
</dbReference>
<sequence length="531" mass="63746">MNYIITHQILSSPAYNEYYKNIVINETDIFDKSGKEHYHLLSYLSTLFNNSNIIDIGTHMGHSAIALAYNKTNTIYSFDIVDKIHSSYKIIDNIKYVYDNLFDTDEIRNKWKDIILSCPFIFLDVDPHNGTMEYDIIQYLKSIDYKGFVICDDIWYFKEMRDHFWYKIEPQYKYDLTEFGHWSGTGVITFNENITFNNYNNSNWTLVTAYFNLTKCLDASEEINKRGFEYYLSHSISTLSMPYNLVIYCDEESLEEIKKIRPAFLADKTEYIIWDFEKIQFIKNGSPLNETFGDYRQKINNNRNEKPYHFDNRNTASYYLFCLSRYAMLKDTITRNTFKSTHFCWINFCIERMGYKNLIRLDEALSVNRDKFSTCYIDYIPKSLIDDVSEYYKWGRCSMCSGFFTGNSTYMYNVCDLIENKFLHYMQLGYGHADEQLYSPVYFDHPELFDHYYGDYQQMITNYRYIYDSPEPPIYNFIKNSYQNANYVKCFEGCKFVWNSYVLDKCTINDDYLQKLYWYYMNCKKQLKIIN</sequence>
<dbReference type="Gene3D" id="3.40.50.150">
    <property type="entry name" value="Vaccinia Virus protein VP39"/>
    <property type="match status" value="1"/>
</dbReference>
<dbReference type="AlphaFoldDB" id="A0A6C0HZY2"/>
<evidence type="ECO:0008006" key="2">
    <source>
        <dbReference type="Google" id="ProtNLM"/>
    </source>
</evidence>
<protein>
    <recommendedName>
        <fullName evidence="2">Methyltransferase domain-containing protein</fullName>
    </recommendedName>
</protein>
<dbReference type="InterPro" id="IPR011735">
    <property type="entry name" value="WlaTC/HtrL_glycosyltransf"/>
</dbReference>
<dbReference type="SUPFAM" id="SSF53335">
    <property type="entry name" value="S-adenosyl-L-methionine-dependent methyltransferases"/>
    <property type="match status" value="1"/>
</dbReference>
<evidence type="ECO:0000313" key="1">
    <source>
        <dbReference type="EMBL" id="QHT86079.1"/>
    </source>
</evidence>
<dbReference type="Pfam" id="PF09612">
    <property type="entry name" value="HtrL_YibB"/>
    <property type="match status" value="1"/>
</dbReference>
<name>A0A6C0HZY2_9ZZZZ</name>
<dbReference type="EMBL" id="MN740058">
    <property type="protein sequence ID" value="QHT86079.1"/>
    <property type="molecule type" value="Genomic_DNA"/>
</dbReference>
<reference evidence="1" key="1">
    <citation type="journal article" date="2020" name="Nature">
        <title>Giant virus diversity and host interactions through global metagenomics.</title>
        <authorList>
            <person name="Schulz F."/>
            <person name="Roux S."/>
            <person name="Paez-Espino D."/>
            <person name="Jungbluth S."/>
            <person name="Walsh D.A."/>
            <person name="Denef V.J."/>
            <person name="McMahon K.D."/>
            <person name="Konstantinidis K.T."/>
            <person name="Eloe-Fadrosh E.A."/>
            <person name="Kyrpides N.C."/>
            <person name="Woyke T."/>
        </authorList>
    </citation>
    <scope>NUCLEOTIDE SEQUENCE</scope>
    <source>
        <strain evidence="1">GVMAG-M-3300023184-184</strain>
    </source>
</reference>
<organism evidence="1">
    <name type="scientific">viral metagenome</name>
    <dbReference type="NCBI Taxonomy" id="1070528"/>
    <lineage>
        <taxon>unclassified sequences</taxon>
        <taxon>metagenomes</taxon>
        <taxon>organismal metagenomes</taxon>
    </lineage>
</organism>
<accession>A0A6C0HZY2</accession>